<evidence type="ECO:0000256" key="3">
    <source>
        <dbReference type="ARBA" id="ARBA00022970"/>
    </source>
</evidence>
<dbReference type="InterPro" id="IPR028081">
    <property type="entry name" value="Leu-bd"/>
</dbReference>
<dbReference type="CDD" id="cd06327">
    <property type="entry name" value="PBP1_SBP-like"/>
    <property type="match status" value="1"/>
</dbReference>
<gene>
    <name evidence="6" type="ORF">MA20_35795</name>
</gene>
<dbReference type="SUPFAM" id="SSF53822">
    <property type="entry name" value="Periplasmic binding protein-like I"/>
    <property type="match status" value="1"/>
</dbReference>
<name>A0A0A3YM05_BRAJP</name>
<feature type="signal peptide" evidence="4">
    <location>
        <begin position="1"/>
        <end position="25"/>
    </location>
</feature>
<evidence type="ECO:0000256" key="4">
    <source>
        <dbReference type="SAM" id="SignalP"/>
    </source>
</evidence>
<evidence type="ECO:0000256" key="2">
    <source>
        <dbReference type="ARBA" id="ARBA00022729"/>
    </source>
</evidence>
<keyword evidence="3" id="KW-0029">Amino-acid transport</keyword>
<dbReference type="AlphaFoldDB" id="A0A0A3YM05"/>
<comment type="caution">
    <text evidence="6">The sequence shown here is derived from an EMBL/GenBank/DDBJ whole genome shotgun (WGS) entry which is preliminary data.</text>
</comment>
<dbReference type="Proteomes" id="UP000030377">
    <property type="component" value="Unassembled WGS sequence"/>
</dbReference>
<dbReference type="Pfam" id="PF13458">
    <property type="entry name" value="Peripla_BP_6"/>
    <property type="match status" value="1"/>
</dbReference>
<keyword evidence="2 4" id="KW-0732">Signal</keyword>
<reference evidence="6 7" key="1">
    <citation type="submission" date="2014-09" db="EMBL/GenBank/DDBJ databases">
        <title>Draft genome of Bradyrhizobium japonicum Is-34.</title>
        <authorList>
            <person name="Tsurumaru H."/>
            <person name="Yamakawa T."/>
            <person name="Hashimoto S."/>
            <person name="Okizaki K."/>
            <person name="Kanesaki Y."/>
            <person name="Yoshikawa H."/>
            <person name="Yajima S."/>
        </authorList>
    </citation>
    <scope>NUCLEOTIDE SEQUENCE [LARGE SCALE GENOMIC DNA]</scope>
    <source>
        <strain evidence="6 7">Is-34</strain>
    </source>
</reference>
<dbReference type="EMBL" id="JRPN01000028">
    <property type="protein sequence ID" value="KGT74733.1"/>
    <property type="molecule type" value="Genomic_DNA"/>
</dbReference>
<comment type="similarity">
    <text evidence="1">Belongs to the leucine-binding protein family.</text>
</comment>
<feature type="domain" description="Leucine-binding protein" evidence="5">
    <location>
        <begin position="32"/>
        <end position="366"/>
    </location>
</feature>
<evidence type="ECO:0000256" key="1">
    <source>
        <dbReference type="ARBA" id="ARBA00010062"/>
    </source>
</evidence>
<dbReference type="RefSeq" id="WP_028154953.1">
    <property type="nucleotide sequence ID" value="NZ_JANUDC010000001.1"/>
</dbReference>
<dbReference type="InterPro" id="IPR051010">
    <property type="entry name" value="BCAA_transport"/>
</dbReference>
<dbReference type="PANTHER" id="PTHR30483:SF6">
    <property type="entry name" value="PERIPLASMIC BINDING PROTEIN OF ABC TRANSPORTER FOR NATURAL AMINO ACIDS"/>
    <property type="match status" value="1"/>
</dbReference>
<proteinExistence type="inferred from homology"/>
<evidence type="ECO:0000259" key="5">
    <source>
        <dbReference type="Pfam" id="PF13458"/>
    </source>
</evidence>
<dbReference type="PANTHER" id="PTHR30483">
    <property type="entry name" value="LEUCINE-SPECIFIC-BINDING PROTEIN"/>
    <property type="match status" value="1"/>
</dbReference>
<protein>
    <submittedName>
        <fullName evidence="6">Adenine glycosylase</fullName>
    </submittedName>
</protein>
<accession>A0A0A3YM05</accession>
<dbReference type="InterPro" id="IPR028082">
    <property type="entry name" value="Peripla_BP_I"/>
</dbReference>
<dbReference type="Gene3D" id="3.40.50.2300">
    <property type="match status" value="2"/>
</dbReference>
<dbReference type="GO" id="GO:0006865">
    <property type="term" value="P:amino acid transport"/>
    <property type="evidence" value="ECO:0007669"/>
    <property type="project" value="UniProtKB-KW"/>
</dbReference>
<feature type="chain" id="PRO_5002005467" evidence="4">
    <location>
        <begin position="26"/>
        <end position="403"/>
    </location>
</feature>
<organism evidence="6 7">
    <name type="scientific">Bradyrhizobium japonicum</name>
    <dbReference type="NCBI Taxonomy" id="375"/>
    <lineage>
        <taxon>Bacteria</taxon>
        <taxon>Pseudomonadati</taxon>
        <taxon>Pseudomonadota</taxon>
        <taxon>Alphaproteobacteria</taxon>
        <taxon>Hyphomicrobiales</taxon>
        <taxon>Nitrobacteraceae</taxon>
        <taxon>Bradyrhizobium</taxon>
    </lineage>
</organism>
<keyword evidence="3" id="KW-0813">Transport</keyword>
<evidence type="ECO:0000313" key="6">
    <source>
        <dbReference type="EMBL" id="KGT74733.1"/>
    </source>
</evidence>
<dbReference type="eggNOG" id="COG0683">
    <property type="taxonomic scope" value="Bacteria"/>
</dbReference>
<sequence>MVPLRTTSAATLLIALALAGPTARAEIKGDAIRIGVLTDMNGIFATAMGPGSVEAARMAAEEFGGKINGKPIEILQADHQNKPDLAASLARKWFSDGVQAIADGGSSGAALAVQELVRGNGKIFLVSGAGANQLTDEACAATSVQWTQDAYSTATAVVSGIMQTSKEPWFFITGDYAFGHSIEATARDRIAALGGKVAGSVKAQLGTPDYSSFLLQAQSSGAKILAINVAGDNATAIKQAEEFGLADQGMKIVPMSFQNVDIEAVGLKATRGDLIVTSFFEDVSPAARKFSDAFYARRKAMPSQIQAGVYSAVRHYLQAVKDSDTDDSAAVMAKMKATPVSDAYTPNGRVREDQRMVHDLYLVQVKTPEESKGPWDFVKLVATIPPDQAFRPLDRSKCSLVGR</sequence>
<evidence type="ECO:0000313" key="7">
    <source>
        <dbReference type="Proteomes" id="UP000030377"/>
    </source>
</evidence>